<accession>I4DAJ4</accession>
<dbReference type="HOGENOM" id="CLU_159099_0_3_9"/>
<dbReference type="Pfam" id="PF09851">
    <property type="entry name" value="SHOCT"/>
    <property type="match status" value="1"/>
</dbReference>
<feature type="domain" description="SHOCT" evidence="2">
    <location>
        <begin position="36"/>
        <end position="61"/>
    </location>
</feature>
<evidence type="ECO:0000313" key="4">
    <source>
        <dbReference type="Proteomes" id="UP000002892"/>
    </source>
</evidence>
<dbReference type="RefSeq" id="WP_014828805.1">
    <property type="nucleotide sequence ID" value="NC_018068.1"/>
</dbReference>
<protein>
    <submittedName>
        <fullName evidence="3">Putative membrane protein (DUF2078)</fullName>
    </submittedName>
</protein>
<evidence type="ECO:0000259" key="2">
    <source>
        <dbReference type="Pfam" id="PF09851"/>
    </source>
</evidence>
<dbReference type="InterPro" id="IPR018649">
    <property type="entry name" value="SHOCT"/>
</dbReference>
<proteinExistence type="predicted"/>
<dbReference type="eggNOG" id="COG3462">
    <property type="taxonomic scope" value="Bacteria"/>
</dbReference>
<feature type="compositionally biased region" description="Polar residues" evidence="1">
    <location>
        <begin position="61"/>
        <end position="73"/>
    </location>
</feature>
<gene>
    <name evidence="3" type="ordered locus">Desaci_3946</name>
</gene>
<dbReference type="EMBL" id="CP003639">
    <property type="protein sequence ID" value="AFM42818.1"/>
    <property type="molecule type" value="Genomic_DNA"/>
</dbReference>
<dbReference type="KEGG" id="dai:Desaci_3946"/>
<feature type="region of interest" description="Disordered" evidence="1">
    <location>
        <begin position="54"/>
        <end position="73"/>
    </location>
</feature>
<sequence>MMFGLIILVFVAYYFFNSSNAGGACRTNHESQLHTPMDILNDRYARGEINSEDYHERKQELSGQKQTISIKKL</sequence>
<dbReference type="AlphaFoldDB" id="I4DAJ4"/>
<dbReference type="STRING" id="646529.Desaci_3946"/>
<dbReference type="OrthoDB" id="5461404at2"/>
<evidence type="ECO:0000313" key="3">
    <source>
        <dbReference type="EMBL" id="AFM42818.1"/>
    </source>
</evidence>
<evidence type="ECO:0000256" key="1">
    <source>
        <dbReference type="SAM" id="MobiDB-lite"/>
    </source>
</evidence>
<reference evidence="3 4" key="1">
    <citation type="journal article" date="2012" name="J. Bacteriol.">
        <title>Complete genome sequences of Desulfosporosinus orientis DSM765T, Desulfosporosinus youngiae DSM17734T, Desulfosporosinus meridiei DSM13257T, and Desulfosporosinus acidiphilus DSM22704T.</title>
        <authorList>
            <person name="Pester M."/>
            <person name="Brambilla E."/>
            <person name="Alazard D."/>
            <person name="Rattei T."/>
            <person name="Weinmaier T."/>
            <person name="Han J."/>
            <person name="Lucas S."/>
            <person name="Lapidus A."/>
            <person name="Cheng J.F."/>
            <person name="Goodwin L."/>
            <person name="Pitluck S."/>
            <person name="Peters L."/>
            <person name="Ovchinnikova G."/>
            <person name="Teshima H."/>
            <person name="Detter J.C."/>
            <person name="Han C.S."/>
            <person name="Tapia R."/>
            <person name="Land M.L."/>
            <person name="Hauser L."/>
            <person name="Kyrpides N.C."/>
            <person name="Ivanova N.N."/>
            <person name="Pagani I."/>
            <person name="Huntmann M."/>
            <person name="Wei C.L."/>
            <person name="Davenport K.W."/>
            <person name="Daligault H."/>
            <person name="Chain P.S."/>
            <person name="Chen A."/>
            <person name="Mavromatis K."/>
            <person name="Markowitz V."/>
            <person name="Szeto E."/>
            <person name="Mikhailova N."/>
            <person name="Pati A."/>
            <person name="Wagner M."/>
            <person name="Woyke T."/>
            <person name="Ollivier B."/>
            <person name="Klenk H.P."/>
            <person name="Spring S."/>
            <person name="Loy A."/>
        </authorList>
    </citation>
    <scope>NUCLEOTIDE SEQUENCE [LARGE SCALE GENOMIC DNA]</scope>
    <source>
        <strain evidence="4">DSM 22704 / JCM 16185 / SJ4</strain>
    </source>
</reference>
<keyword evidence="4" id="KW-1185">Reference proteome</keyword>
<organism evidence="3 4">
    <name type="scientific">Desulfosporosinus acidiphilus (strain DSM 22704 / JCM 16185 / SJ4)</name>
    <dbReference type="NCBI Taxonomy" id="646529"/>
    <lineage>
        <taxon>Bacteria</taxon>
        <taxon>Bacillati</taxon>
        <taxon>Bacillota</taxon>
        <taxon>Clostridia</taxon>
        <taxon>Eubacteriales</taxon>
        <taxon>Desulfitobacteriaceae</taxon>
        <taxon>Desulfosporosinus</taxon>
    </lineage>
</organism>
<name>I4DAJ4_DESAJ</name>
<dbReference type="Proteomes" id="UP000002892">
    <property type="component" value="Chromosome"/>
</dbReference>